<feature type="non-terminal residue" evidence="3">
    <location>
        <position position="1"/>
    </location>
</feature>
<evidence type="ECO:0000256" key="1">
    <source>
        <dbReference type="ARBA" id="ARBA00022614"/>
    </source>
</evidence>
<dbReference type="Pfam" id="PF13855">
    <property type="entry name" value="LRR_8"/>
    <property type="match status" value="2"/>
</dbReference>
<dbReference type="Proteomes" id="UP000678393">
    <property type="component" value="Unassembled WGS sequence"/>
</dbReference>
<name>A0A8S3YZS8_9EUPU</name>
<dbReference type="InterPro" id="IPR003591">
    <property type="entry name" value="Leu-rich_rpt_typical-subtyp"/>
</dbReference>
<gene>
    <name evidence="3" type="ORF">CUNI_LOCUS5424</name>
</gene>
<dbReference type="PANTHER" id="PTHR45617">
    <property type="entry name" value="LEUCINE RICH REPEAT FAMILY PROTEIN"/>
    <property type="match status" value="1"/>
</dbReference>
<proteinExistence type="predicted"/>
<reference evidence="3" key="1">
    <citation type="submission" date="2021-04" db="EMBL/GenBank/DDBJ databases">
        <authorList>
            <consortium name="Molecular Ecology Group"/>
        </authorList>
    </citation>
    <scope>NUCLEOTIDE SEQUENCE</scope>
</reference>
<dbReference type="AlphaFoldDB" id="A0A8S3YZS8"/>
<dbReference type="EMBL" id="CAJHNH020000783">
    <property type="protein sequence ID" value="CAG5119866.1"/>
    <property type="molecule type" value="Genomic_DNA"/>
</dbReference>
<dbReference type="Gene3D" id="3.80.10.10">
    <property type="entry name" value="Ribonuclease Inhibitor"/>
    <property type="match status" value="1"/>
</dbReference>
<evidence type="ECO:0000313" key="4">
    <source>
        <dbReference type="Proteomes" id="UP000678393"/>
    </source>
</evidence>
<comment type="caution">
    <text evidence="3">The sequence shown here is derived from an EMBL/GenBank/DDBJ whole genome shotgun (WGS) entry which is preliminary data.</text>
</comment>
<feature type="non-terminal residue" evidence="3">
    <location>
        <position position="166"/>
    </location>
</feature>
<dbReference type="SUPFAM" id="SSF52058">
    <property type="entry name" value="L domain-like"/>
    <property type="match status" value="1"/>
</dbReference>
<dbReference type="OrthoDB" id="6137799at2759"/>
<evidence type="ECO:0000313" key="3">
    <source>
        <dbReference type="EMBL" id="CAG5119866.1"/>
    </source>
</evidence>
<dbReference type="InterPro" id="IPR001611">
    <property type="entry name" value="Leu-rich_rpt"/>
</dbReference>
<dbReference type="PANTHER" id="PTHR45617:SF145">
    <property type="entry name" value="AGAP007445-PA"/>
    <property type="match status" value="1"/>
</dbReference>
<accession>A0A8S3YZS8</accession>
<dbReference type="SMART" id="SM00369">
    <property type="entry name" value="LRR_TYP"/>
    <property type="match status" value="3"/>
</dbReference>
<keyword evidence="2" id="KW-0677">Repeat</keyword>
<dbReference type="InterPro" id="IPR032675">
    <property type="entry name" value="LRR_dom_sf"/>
</dbReference>
<dbReference type="PROSITE" id="PS51450">
    <property type="entry name" value="LRR"/>
    <property type="match status" value="1"/>
</dbReference>
<protein>
    <submittedName>
        <fullName evidence="3">Uncharacterized protein</fullName>
    </submittedName>
</protein>
<evidence type="ECO:0000256" key="2">
    <source>
        <dbReference type="ARBA" id="ARBA00022737"/>
    </source>
</evidence>
<keyword evidence="4" id="KW-1185">Reference proteome</keyword>
<sequence length="166" mass="18317">TNNISRIPAGSLPPNLTDINLNENPITAIDDNAFDDSILTLIAVYLSSFRFTRLPNAIGHLRALVSLSISAANITDWNEAVWVNIGQTLKSLELDTNGFTQWPSWIRHCTQLTSLIVVWNSFSSIPDGALDSVAHSLTSLELNNNRLTMIPKALSNLNTLQTLYLQ</sequence>
<keyword evidence="1" id="KW-0433">Leucine-rich repeat</keyword>
<organism evidence="3 4">
    <name type="scientific">Candidula unifasciata</name>
    <dbReference type="NCBI Taxonomy" id="100452"/>
    <lineage>
        <taxon>Eukaryota</taxon>
        <taxon>Metazoa</taxon>
        <taxon>Spiralia</taxon>
        <taxon>Lophotrochozoa</taxon>
        <taxon>Mollusca</taxon>
        <taxon>Gastropoda</taxon>
        <taxon>Heterobranchia</taxon>
        <taxon>Euthyneura</taxon>
        <taxon>Panpulmonata</taxon>
        <taxon>Eupulmonata</taxon>
        <taxon>Stylommatophora</taxon>
        <taxon>Helicina</taxon>
        <taxon>Helicoidea</taxon>
        <taxon>Geomitridae</taxon>
        <taxon>Candidula</taxon>
    </lineage>
</organism>